<protein>
    <recommendedName>
        <fullName evidence="3">DUF2268 domain-containing protein</fullName>
    </recommendedName>
</protein>
<evidence type="ECO:0000313" key="1">
    <source>
        <dbReference type="EMBL" id="GGH68090.1"/>
    </source>
</evidence>
<dbReference type="EMBL" id="BMDD01000001">
    <property type="protein sequence ID" value="GGH68090.1"/>
    <property type="molecule type" value="Genomic_DNA"/>
</dbReference>
<accession>A0ABQ1ZKT5</accession>
<organism evidence="1 2">
    <name type="scientific">Saccharibacillus endophyticus</name>
    <dbReference type="NCBI Taxonomy" id="2060666"/>
    <lineage>
        <taxon>Bacteria</taxon>
        <taxon>Bacillati</taxon>
        <taxon>Bacillota</taxon>
        <taxon>Bacilli</taxon>
        <taxon>Bacillales</taxon>
        <taxon>Paenibacillaceae</taxon>
        <taxon>Saccharibacillus</taxon>
    </lineage>
</organism>
<dbReference type="RefSeq" id="WP_172237736.1">
    <property type="nucleotide sequence ID" value="NZ_BMDD01000001.1"/>
</dbReference>
<reference evidence="2" key="1">
    <citation type="journal article" date="2019" name="Int. J. Syst. Evol. Microbiol.">
        <title>The Global Catalogue of Microorganisms (GCM) 10K type strain sequencing project: providing services to taxonomists for standard genome sequencing and annotation.</title>
        <authorList>
            <consortium name="The Broad Institute Genomics Platform"/>
            <consortium name="The Broad Institute Genome Sequencing Center for Infectious Disease"/>
            <person name="Wu L."/>
            <person name="Ma J."/>
        </authorList>
    </citation>
    <scope>NUCLEOTIDE SEQUENCE [LARGE SCALE GENOMIC DNA]</scope>
    <source>
        <strain evidence="2">CCM 8702</strain>
    </source>
</reference>
<evidence type="ECO:0008006" key="3">
    <source>
        <dbReference type="Google" id="ProtNLM"/>
    </source>
</evidence>
<dbReference type="Proteomes" id="UP000605427">
    <property type="component" value="Unassembled WGS sequence"/>
</dbReference>
<sequence length="315" mass="36702">MTVIEYTTGIFNDEYKSKIDEFFGERMKELSTNLELNTLERIIVSGKFTDDVLKVQEEYQMSERGHTDRDDGIAVAKVLHTKFKGQLKQTIVINDYLINGLFIPEAAQISLHLLHHEFCHIHENYYQNEMFTSEARNGHGMDRLQHTLICNAEPIWSEYFAVRSSSTSLVMNADTDLYFPYLLDLIDLCKEKIEERISKYRLNGNLDDLFAFLQEETSMLLKIAATTQGYIDGLGLAKHEISHMIEEQLQKTYFYDIWTSQQKVLRELFDKFPNWNDVYELSGLGEAVKECWSEMGMFVTYVQGSEGIYINVPWK</sequence>
<keyword evidence="2" id="KW-1185">Reference proteome</keyword>
<proteinExistence type="predicted"/>
<evidence type="ECO:0000313" key="2">
    <source>
        <dbReference type="Proteomes" id="UP000605427"/>
    </source>
</evidence>
<comment type="caution">
    <text evidence="1">The sequence shown here is derived from an EMBL/GenBank/DDBJ whole genome shotgun (WGS) entry which is preliminary data.</text>
</comment>
<name>A0ABQ1ZKT5_9BACL</name>
<gene>
    <name evidence="1" type="ORF">GCM10007362_01750</name>
</gene>